<feature type="compositionally biased region" description="Low complexity" evidence="1">
    <location>
        <begin position="94"/>
        <end position="107"/>
    </location>
</feature>
<evidence type="ECO:0000313" key="3">
    <source>
        <dbReference type="Proteomes" id="UP000481861"/>
    </source>
</evidence>
<feature type="compositionally biased region" description="Polar residues" evidence="1">
    <location>
        <begin position="30"/>
        <end position="42"/>
    </location>
</feature>
<feature type="compositionally biased region" description="Low complexity" evidence="1">
    <location>
        <begin position="466"/>
        <end position="504"/>
    </location>
</feature>
<sequence length="701" mass="75235">MLASVQEDNLVNVPEAVANIVPSGSDDRSGMNTNEQNQQNITGGPVNDDTAEKGAASTEGSDSKSADADKVDDDIEMGGQDDEPVSAPSDNIGSASASNENETSANTLQPASQPALIQAGNLESQQPWKPADVRPRFNNDDDDDNAEIPGLPAESLPSASNHQNNVTSQQSSQPTAARLTDDRDDNVDMVDLPAESLPYASNNQENLTSQQASQPTVTPLTDDRTDNVDMTDVPPENSDQDIDMDTSPDPAPAPVPQQQQQSTPTKSRPSNLDLPPRSPNLADRFNFNAPRNSSSPAFASKFGNAPLPSSRPTRGSGPLSAANRILLGSKSNVVTPLTELSFNNKFPQSRSGDGSAITSQSASNSPTSPCFNFAASKAPDHLRSSSVGSAPPPPRSLFASSAKGKEPVGPSPIVSGPTPKVEHVYDPNKAIGYTNQPGGLSSPQQAPTPARPLFPPQRFATRAPQSTPASPTARAGTPTPTPTSSTITRPVGSSATTPTTPTTPDASRKEWENGQKRIWLQWFDEHIGLEDTVDETDSLKKIIETSKAMAEENSVTAALPAVLTAPPQPLPAVPRRIARPKRSSAPSTPALPATPTIDPILEDKRDWIAWYVQVTGDKKKWNEGDAVEDIIEDCKSVKKPSKTTLLMPSEKKRPWMQFYRKYIADEDEEDISKMSFAAVKRRVREFHKRDAYIGRFPLPEE</sequence>
<feature type="compositionally biased region" description="Polar residues" evidence="1">
    <location>
        <begin position="343"/>
        <end position="370"/>
    </location>
</feature>
<feature type="compositionally biased region" description="Acidic residues" evidence="1">
    <location>
        <begin position="70"/>
        <end position="84"/>
    </location>
</feature>
<keyword evidence="3" id="KW-1185">Reference proteome</keyword>
<protein>
    <submittedName>
        <fullName evidence="2">Uncharacterized protein</fullName>
    </submittedName>
</protein>
<dbReference type="AlphaFoldDB" id="A0A7C8M4R1"/>
<feature type="compositionally biased region" description="Polar residues" evidence="1">
    <location>
        <begin position="157"/>
        <end position="175"/>
    </location>
</feature>
<proteinExistence type="predicted"/>
<accession>A0A7C8M4R1</accession>
<evidence type="ECO:0000313" key="2">
    <source>
        <dbReference type="EMBL" id="KAF2865643.1"/>
    </source>
</evidence>
<evidence type="ECO:0000256" key="1">
    <source>
        <dbReference type="SAM" id="MobiDB-lite"/>
    </source>
</evidence>
<feature type="region of interest" description="Disordered" evidence="1">
    <location>
        <begin position="343"/>
        <end position="512"/>
    </location>
</feature>
<organism evidence="2 3">
    <name type="scientific">Massariosphaeria phaeospora</name>
    <dbReference type="NCBI Taxonomy" id="100035"/>
    <lineage>
        <taxon>Eukaryota</taxon>
        <taxon>Fungi</taxon>
        <taxon>Dikarya</taxon>
        <taxon>Ascomycota</taxon>
        <taxon>Pezizomycotina</taxon>
        <taxon>Dothideomycetes</taxon>
        <taxon>Pleosporomycetidae</taxon>
        <taxon>Pleosporales</taxon>
        <taxon>Pleosporales incertae sedis</taxon>
        <taxon>Massariosphaeria</taxon>
    </lineage>
</organism>
<feature type="compositionally biased region" description="Polar residues" evidence="1">
    <location>
        <begin position="433"/>
        <end position="447"/>
    </location>
</feature>
<reference evidence="2 3" key="1">
    <citation type="submission" date="2020-01" db="EMBL/GenBank/DDBJ databases">
        <authorList>
            <consortium name="DOE Joint Genome Institute"/>
            <person name="Haridas S."/>
            <person name="Albert R."/>
            <person name="Binder M."/>
            <person name="Bloem J."/>
            <person name="Labutti K."/>
            <person name="Salamov A."/>
            <person name="Andreopoulos B."/>
            <person name="Baker S.E."/>
            <person name="Barry K."/>
            <person name="Bills G."/>
            <person name="Bluhm B.H."/>
            <person name="Cannon C."/>
            <person name="Castanera R."/>
            <person name="Culley D.E."/>
            <person name="Daum C."/>
            <person name="Ezra D."/>
            <person name="Gonzalez J.B."/>
            <person name="Henrissat B."/>
            <person name="Kuo A."/>
            <person name="Liang C."/>
            <person name="Lipzen A."/>
            <person name="Lutzoni F."/>
            <person name="Magnuson J."/>
            <person name="Mondo S."/>
            <person name="Nolan M."/>
            <person name="Ohm R."/>
            <person name="Pangilinan J."/>
            <person name="Park H.-J.H."/>
            <person name="Ramirez L."/>
            <person name="Alfaro M."/>
            <person name="Sun H."/>
            <person name="Tritt A."/>
            <person name="Yoshinaga Y."/>
            <person name="Zwiers L.-H.L."/>
            <person name="Turgeon B.G."/>
            <person name="Goodwin S.B."/>
            <person name="Spatafora J.W."/>
            <person name="Crous P.W."/>
            <person name="Grigoriev I.V."/>
        </authorList>
    </citation>
    <scope>NUCLEOTIDE SEQUENCE [LARGE SCALE GENOMIC DNA]</scope>
    <source>
        <strain evidence="2 3">CBS 611.86</strain>
    </source>
</reference>
<gene>
    <name evidence="2" type="ORF">BDV95DRAFT_586233</name>
</gene>
<dbReference type="Proteomes" id="UP000481861">
    <property type="component" value="Unassembled WGS sequence"/>
</dbReference>
<dbReference type="EMBL" id="JAADJZ010000032">
    <property type="protein sequence ID" value="KAF2865643.1"/>
    <property type="molecule type" value="Genomic_DNA"/>
</dbReference>
<name>A0A7C8M4R1_9PLEO</name>
<feature type="region of interest" description="Disordered" evidence="1">
    <location>
        <begin position="1"/>
        <end position="321"/>
    </location>
</feature>
<feature type="compositionally biased region" description="Polar residues" evidence="1">
    <location>
        <begin position="199"/>
        <end position="219"/>
    </location>
</feature>
<comment type="caution">
    <text evidence="2">The sequence shown here is derived from an EMBL/GenBank/DDBJ whole genome shotgun (WGS) entry which is preliminary data.</text>
</comment>